<name>A0A0J6EZJ6_COCPO</name>
<gene>
    <name evidence="2" type="ORF">CPAG_02376</name>
</gene>
<feature type="region of interest" description="Disordered" evidence="1">
    <location>
        <begin position="84"/>
        <end position="125"/>
    </location>
</feature>
<reference evidence="3" key="2">
    <citation type="journal article" date="2009" name="Genome Res.">
        <title>Comparative genomic analyses of the human fungal pathogens Coccidioides and their relatives.</title>
        <authorList>
            <person name="Sharpton T.J."/>
            <person name="Stajich J.E."/>
            <person name="Rounsley S.D."/>
            <person name="Gardner M.J."/>
            <person name="Wortman J.R."/>
            <person name="Jordar V.S."/>
            <person name="Maiti R."/>
            <person name="Kodira C.D."/>
            <person name="Neafsey D.E."/>
            <person name="Zeng Q."/>
            <person name="Hung C.-Y."/>
            <person name="McMahan C."/>
            <person name="Muszewska A."/>
            <person name="Grynberg M."/>
            <person name="Mandel M.A."/>
            <person name="Kellner E.M."/>
            <person name="Barker B.M."/>
            <person name="Galgiani J.N."/>
            <person name="Orbach M.J."/>
            <person name="Kirkland T.N."/>
            <person name="Cole G.T."/>
            <person name="Henn M.R."/>
            <person name="Birren B.W."/>
            <person name="Taylor J.W."/>
        </authorList>
    </citation>
    <scope>NUCLEOTIDE SEQUENCE [LARGE SCALE GENOMIC DNA]</scope>
    <source>
        <strain evidence="3">RMSCC 3488</strain>
    </source>
</reference>
<dbReference type="EMBL" id="DS268109">
    <property type="protein sequence ID" value="KMM66036.1"/>
    <property type="molecule type" value="Genomic_DNA"/>
</dbReference>
<feature type="compositionally biased region" description="Basic and acidic residues" evidence="1">
    <location>
        <begin position="87"/>
        <end position="106"/>
    </location>
</feature>
<sequence length="125" mass="14662">MSQVSQALLVNAMKSTKTYSVHTFSITNIMNHRRRRDVSGTMRMPPNHTRLIESYLGAGESNPKRRMVAGDRFLSKERLGIRSSRRWRCEQEREQHREPPGSKTELRPFAWPQREQNQKRQNGLA</sequence>
<reference evidence="2 3" key="1">
    <citation type="submission" date="2007-06" db="EMBL/GenBank/DDBJ databases">
        <title>The Genome Sequence of Coccidioides posadasii RMSCC_3488.</title>
        <authorList>
            <consortium name="Coccidioides Genome Resources Consortium"/>
            <consortium name="The Broad Institute Genome Sequencing Platform"/>
            <person name="Henn M.R."/>
            <person name="Sykes S."/>
            <person name="Young S."/>
            <person name="Jaffe D."/>
            <person name="Berlin A."/>
            <person name="Alvarez P."/>
            <person name="Butler J."/>
            <person name="Gnerre S."/>
            <person name="Grabherr M."/>
            <person name="Mauceli E."/>
            <person name="Brockman W."/>
            <person name="Kodira C."/>
            <person name="Alvarado L."/>
            <person name="Zeng Q."/>
            <person name="Crawford M."/>
            <person name="Antoine C."/>
            <person name="Devon K."/>
            <person name="Galgiani J."/>
            <person name="Orsborn K."/>
            <person name="Lewis M.L."/>
            <person name="Nusbaum C."/>
            <person name="Galagan J."/>
            <person name="Birren B."/>
        </authorList>
    </citation>
    <scope>NUCLEOTIDE SEQUENCE [LARGE SCALE GENOMIC DNA]</scope>
    <source>
        <strain evidence="2 3">RMSCC 3488</strain>
    </source>
</reference>
<organism evidence="2 3">
    <name type="scientific">Coccidioides posadasii RMSCC 3488</name>
    <dbReference type="NCBI Taxonomy" id="454284"/>
    <lineage>
        <taxon>Eukaryota</taxon>
        <taxon>Fungi</taxon>
        <taxon>Dikarya</taxon>
        <taxon>Ascomycota</taxon>
        <taxon>Pezizomycotina</taxon>
        <taxon>Eurotiomycetes</taxon>
        <taxon>Eurotiomycetidae</taxon>
        <taxon>Onygenales</taxon>
        <taxon>Onygenaceae</taxon>
        <taxon>Coccidioides</taxon>
    </lineage>
</organism>
<protein>
    <submittedName>
        <fullName evidence="2">Uncharacterized protein</fullName>
    </submittedName>
</protein>
<reference evidence="3" key="3">
    <citation type="journal article" date="2010" name="Genome Res.">
        <title>Population genomic sequencing of Coccidioides fungi reveals recent hybridization and transposon control.</title>
        <authorList>
            <person name="Neafsey D.E."/>
            <person name="Barker B.M."/>
            <person name="Sharpton T.J."/>
            <person name="Stajich J.E."/>
            <person name="Park D.J."/>
            <person name="Whiston E."/>
            <person name="Hung C.-Y."/>
            <person name="McMahan C."/>
            <person name="White J."/>
            <person name="Sykes S."/>
            <person name="Heiman D."/>
            <person name="Young S."/>
            <person name="Zeng Q."/>
            <person name="Abouelleil A."/>
            <person name="Aftuck L."/>
            <person name="Bessette D."/>
            <person name="Brown A."/>
            <person name="FitzGerald M."/>
            <person name="Lui A."/>
            <person name="Macdonald J.P."/>
            <person name="Priest M."/>
            <person name="Orbach M.J."/>
            <person name="Galgiani J.N."/>
            <person name="Kirkland T.N."/>
            <person name="Cole G.T."/>
            <person name="Birren B.W."/>
            <person name="Henn M.R."/>
            <person name="Taylor J.W."/>
            <person name="Rounsley S.D."/>
        </authorList>
    </citation>
    <scope>NUCLEOTIDE SEQUENCE [LARGE SCALE GENOMIC DNA]</scope>
    <source>
        <strain evidence="3">RMSCC 3488</strain>
    </source>
</reference>
<evidence type="ECO:0000313" key="3">
    <source>
        <dbReference type="Proteomes" id="UP000054567"/>
    </source>
</evidence>
<evidence type="ECO:0000256" key="1">
    <source>
        <dbReference type="SAM" id="MobiDB-lite"/>
    </source>
</evidence>
<evidence type="ECO:0000313" key="2">
    <source>
        <dbReference type="EMBL" id="KMM66036.1"/>
    </source>
</evidence>
<accession>A0A0J6EZJ6</accession>
<dbReference type="AlphaFoldDB" id="A0A0J6EZJ6"/>
<proteinExistence type="predicted"/>
<dbReference type="Proteomes" id="UP000054567">
    <property type="component" value="Unassembled WGS sequence"/>
</dbReference>
<dbReference type="VEuPathDB" id="FungiDB:CPAG_02376"/>